<comment type="caution">
    <text evidence="2">The sequence shown here is derived from an EMBL/GenBank/DDBJ whole genome shotgun (WGS) entry which is preliminary data.</text>
</comment>
<organism evidence="2 3">
    <name type="scientific">Ambispora gerdemannii</name>
    <dbReference type="NCBI Taxonomy" id="144530"/>
    <lineage>
        <taxon>Eukaryota</taxon>
        <taxon>Fungi</taxon>
        <taxon>Fungi incertae sedis</taxon>
        <taxon>Mucoromycota</taxon>
        <taxon>Glomeromycotina</taxon>
        <taxon>Glomeromycetes</taxon>
        <taxon>Archaeosporales</taxon>
        <taxon>Ambisporaceae</taxon>
        <taxon>Ambispora</taxon>
    </lineage>
</organism>
<evidence type="ECO:0000313" key="3">
    <source>
        <dbReference type="Proteomes" id="UP000789831"/>
    </source>
</evidence>
<sequence length="815" mass="90062">MDNTNQQQLKSGNNNTLQFNLGGDEINEELRKRVIATLHANITKSSPNADTRVCFVRAKSIEDALYKSVSNKVEYQNRLIAKLIELNPHQQQQNLRMNQQQLTQMTPQQYQHFATAIQQKRMYLAQQRANIATASPQIPQISPQQQQIPLQQHNMQNMQTMLRYKIVIDNILKSGNQRINAQEAEVLKLFGFTAETQLTPDVRAKLTQLSNRLAHQATMHVNQLRAARPLLNGTPVNPGGATATAASNLINPNQAAQIAAGQLPINSLQGRPAVSGINPTLRPNLLQAGIRPSIQNLNLQAMQAAGYQIPTTATTSAAEGFINNLEQLTSASMGQTAALVNPAISNTTPPTMKKQPTNQTSITPYLISNNPPTNTVTNITSAPAAAAPQQQAPSQSSIIQKVLSDSEIAEAKANIKKIDEERQRDNQISYSENHEVSEQEKRTILEKLESLKPMYEKIDEYLPYVWHFYKNQQTIVRILGMKKMIGDLQEAISEGKLNMKLHTLEKLHTEFKRYFEVAEKSHRGETMSDPFAIPRASPPPNVKDVFSSTQKPFTLNQPPTPKHANNKTPNPRSNSKSIPGKSTNRTGKDNSSTNKTSTATSNIPNQNVDLTGVTAKRHRKSSLDVEKPASVPAQSSVHNTNKTSELIDADISDGNFSSSKRRRIDAGEKSTQLIQENFTAPVTPPAIITASNGNNFPIGLSSQAMNTSPMFNHSMVSRPIEVVDDDGDDSDAEDKRPPVESLFDRQVSREKQSQSFQLLEDVLLNFNPGKKMIGGKEISESKKSINPMRLILDGPDPVPESSENKLLVFSMRGAC</sequence>
<dbReference type="GO" id="GO:0016592">
    <property type="term" value="C:mediator complex"/>
    <property type="evidence" value="ECO:0007669"/>
    <property type="project" value="InterPro"/>
</dbReference>
<dbReference type="GO" id="GO:0006357">
    <property type="term" value="P:regulation of transcription by RNA polymerase II"/>
    <property type="evidence" value="ECO:0007669"/>
    <property type="project" value="InterPro"/>
</dbReference>
<name>A0A9N8UZV2_9GLOM</name>
<evidence type="ECO:0000256" key="1">
    <source>
        <dbReference type="SAM" id="MobiDB-lite"/>
    </source>
</evidence>
<proteinExistence type="predicted"/>
<dbReference type="Proteomes" id="UP000789831">
    <property type="component" value="Unassembled WGS sequence"/>
</dbReference>
<protein>
    <submittedName>
        <fullName evidence="2">1987_t:CDS:1</fullName>
    </submittedName>
</protein>
<gene>
    <name evidence="2" type="ORF">AGERDE_LOCUS361</name>
</gene>
<dbReference type="AlphaFoldDB" id="A0A9N8UZV2"/>
<evidence type="ECO:0000313" key="2">
    <source>
        <dbReference type="EMBL" id="CAG8434435.1"/>
    </source>
</evidence>
<reference evidence="2" key="1">
    <citation type="submission" date="2021-06" db="EMBL/GenBank/DDBJ databases">
        <authorList>
            <person name="Kallberg Y."/>
            <person name="Tangrot J."/>
            <person name="Rosling A."/>
        </authorList>
    </citation>
    <scope>NUCLEOTIDE SEQUENCE</scope>
    <source>
        <strain evidence="2">MT106</strain>
    </source>
</reference>
<dbReference type="GO" id="GO:0003712">
    <property type="term" value="F:transcription coregulator activity"/>
    <property type="evidence" value="ECO:0007669"/>
    <property type="project" value="InterPro"/>
</dbReference>
<keyword evidence="3" id="KW-1185">Reference proteome</keyword>
<accession>A0A9N8UZV2</accession>
<dbReference type="Pfam" id="PF05397">
    <property type="entry name" value="Med15_fungi"/>
    <property type="match status" value="1"/>
</dbReference>
<dbReference type="EMBL" id="CAJVPL010000017">
    <property type="protein sequence ID" value="CAG8434435.1"/>
    <property type="molecule type" value="Genomic_DNA"/>
</dbReference>
<feature type="compositionally biased region" description="Low complexity" evidence="1">
    <location>
        <begin position="590"/>
        <end position="602"/>
    </location>
</feature>
<feature type="compositionally biased region" description="Polar residues" evidence="1">
    <location>
        <begin position="566"/>
        <end position="585"/>
    </location>
</feature>
<feature type="region of interest" description="Disordered" evidence="1">
    <location>
        <begin position="522"/>
        <end position="663"/>
    </location>
</feature>
<dbReference type="InterPro" id="IPR008626">
    <property type="entry name" value="Mediator_Med15_fun"/>
</dbReference>
<feature type="compositionally biased region" description="Polar residues" evidence="1">
    <location>
        <begin position="632"/>
        <end position="644"/>
    </location>
</feature>
<dbReference type="OrthoDB" id="1938591at2759"/>
<feature type="compositionally biased region" description="Polar residues" evidence="1">
    <location>
        <begin position="546"/>
        <end position="557"/>
    </location>
</feature>